<proteinExistence type="predicted"/>
<dbReference type="Proteomes" id="UP000827976">
    <property type="component" value="Chromosome 19"/>
</dbReference>
<accession>A0ACB7U2H4</accession>
<name>A0ACB7U2H4_DIOAL</name>
<gene>
    <name evidence="1" type="ORF">IHE45_19G143800</name>
</gene>
<keyword evidence="2" id="KW-1185">Reference proteome</keyword>
<evidence type="ECO:0000313" key="2">
    <source>
        <dbReference type="Proteomes" id="UP000827976"/>
    </source>
</evidence>
<evidence type="ECO:0000313" key="1">
    <source>
        <dbReference type="EMBL" id="KAH7654445.1"/>
    </source>
</evidence>
<comment type="caution">
    <text evidence="1">The sequence shown here is derived from an EMBL/GenBank/DDBJ whole genome shotgun (WGS) entry which is preliminary data.</text>
</comment>
<protein>
    <submittedName>
        <fullName evidence="1">SRCR-like protein</fullName>
    </submittedName>
</protein>
<organism evidence="1 2">
    <name type="scientific">Dioscorea alata</name>
    <name type="common">Purple yam</name>
    <dbReference type="NCBI Taxonomy" id="55571"/>
    <lineage>
        <taxon>Eukaryota</taxon>
        <taxon>Viridiplantae</taxon>
        <taxon>Streptophyta</taxon>
        <taxon>Embryophyta</taxon>
        <taxon>Tracheophyta</taxon>
        <taxon>Spermatophyta</taxon>
        <taxon>Magnoliopsida</taxon>
        <taxon>Liliopsida</taxon>
        <taxon>Dioscoreales</taxon>
        <taxon>Dioscoreaceae</taxon>
        <taxon>Dioscorea</taxon>
    </lineage>
</organism>
<dbReference type="EMBL" id="CM037029">
    <property type="protein sequence ID" value="KAH7654445.1"/>
    <property type="molecule type" value="Genomic_DNA"/>
</dbReference>
<reference evidence="2" key="1">
    <citation type="journal article" date="2022" name="Nat. Commun.">
        <title>Chromosome evolution and the genetic basis of agronomically important traits in greater yam.</title>
        <authorList>
            <person name="Bredeson J.V."/>
            <person name="Lyons J.B."/>
            <person name="Oniyinde I.O."/>
            <person name="Okereke N.R."/>
            <person name="Kolade O."/>
            <person name="Nnabue I."/>
            <person name="Nwadili C.O."/>
            <person name="Hribova E."/>
            <person name="Parker M."/>
            <person name="Nwogha J."/>
            <person name="Shu S."/>
            <person name="Carlson J."/>
            <person name="Kariba R."/>
            <person name="Muthemba S."/>
            <person name="Knop K."/>
            <person name="Barton G.J."/>
            <person name="Sherwood A.V."/>
            <person name="Lopez-Montes A."/>
            <person name="Asiedu R."/>
            <person name="Jamnadass R."/>
            <person name="Muchugi A."/>
            <person name="Goodstein D."/>
            <person name="Egesi C.N."/>
            <person name="Featherston J."/>
            <person name="Asfaw A."/>
            <person name="Simpson G.G."/>
            <person name="Dolezel J."/>
            <person name="Hendre P.S."/>
            <person name="Van Deynze A."/>
            <person name="Kumar P.L."/>
            <person name="Obidiegwu J.E."/>
            <person name="Bhattacharjee R."/>
            <person name="Rokhsar D.S."/>
        </authorList>
    </citation>
    <scope>NUCLEOTIDE SEQUENCE [LARGE SCALE GENOMIC DNA]</scope>
    <source>
        <strain evidence="2">cv. TDa95/00328</strain>
    </source>
</reference>
<sequence length="558" mass="62495">MNKTSNIIALLKQYSNSTRLLQQIHAQTTINGLLLQTGTLIWNSVIRAYGQSPSPIHAILIYNYCIHLGSLLPDNYTYPALLKACSHLPYSLPKAREVHGHATKLGFVSDVYIQNSLIHVYGVLSQIDDARKLFDEMPHRDLTSWNSILTAYVCTCDLRTEVFVLFREMVRHDVCSDGITLAVVLSGCGILGCGRVIHAYALKHGLAFDVRVGNSIMDAYAKTGNLDAAFGVFEEMGVMGLSDVVSHTILINACLESGSLEIARDIFDLMSSRDVVLWNSMIDGYIKAKRPKEGMELFKRMEMEMIVPDEKTMVSVVSACGSLADLNAGRLVHQFIHRQGIKEDKFVQTALVDMYAKCGSLEDALLVFLKMTHKDVFTWTVLISGFATYGYGKDSLKLFSMMQCEGVEPNEATFVALLKGCTNSGLVHEGRIWFKRMEQNYNIQPKIEHLGCMIDLLSRAGMLSEAEELIKCIPIQDRVIVYKTMLHSCICYANIQLGERIAKELIKLDKPQSHGVYVLLSNFYAFARRWKDVEELREIARSSDIKKDAGISYIKVAA</sequence>